<accession>A0AAD9DSH0</accession>
<comment type="caution">
    <text evidence="7">The sequence shown here is derived from an EMBL/GenBank/DDBJ whole genome shotgun (WGS) entry which is preliminary data.</text>
</comment>
<dbReference type="PANTHER" id="PTHR33664:SF1">
    <property type="entry name" value="DYNEIN AXONEMAL ASSEMBLY FACTOR 9"/>
    <property type="match status" value="1"/>
</dbReference>
<dbReference type="Pfam" id="PF26246">
    <property type="entry name" value="PH_DAAF9"/>
    <property type="match status" value="1"/>
</dbReference>
<gene>
    <name evidence="7" type="ORF">P4O66_013554</name>
</gene>
<dbReference type="CDD" id="cd22936">
    <property type="entry name" value="shulin_C20orf194-like"/>
    <property type="match status" value="1"/>
</dbReference>
<sequence>YTVLCCAYSSSRLRQVQALLRDRGSTVPDGILCSLGIDSRYNEGCSELASYLFFGLYKHNQEQILEDFPEEVLDDVIIVIKAENVHLYCNPVNYRFLLPYVSHWRNLHLHCMTEAEYEDEEAAEEFKISSFVSMVEDCSCIGIPYSSRSHVQKFDVFMLEKWPIIQAFALEGIGAGGFFTMKYKLTDVSELLWQTYSRLDPVSLDYLLNEDLPLFERQWSCLFSSMGIESALSMQELSEAQTAEPFRTYYSHGLISSNITDSSKSRQPFVLFGSHSSKEDLDNYCFTFPSEAHQVRSTGARGGPAKHMFGPTLGELKLSSLFYRLLSQIYSAAVQSVLAGIKCFSINSSTSKARDVAEQTFQLTLDRFGLHQYRSALRSKAVFSIQAVNDEGRWVSPPSRIMHIYAQVYSYLPQHRYLITVLSFENFFPLRIIPLTDEQSRFLVKTASMVVYDIPDLQWGGGDLGSVVFSESFLESSIYVQERDGALSTDSSFTVLTSSVPRYVSWLVRCLLYSVDESDVRLSGRALHLLKEENATCLGVPLTTKDSAQVFSSSLLSTPEEGKLVFFSEGLLFVHPRYGSITISKNHISTIKLYDGDSLSVAAVLFIEYESFLLPHLPFPLHSTDRCLAVALMPKSKGYKGFYSQVLQVWSKPESGLRVQHVSDIQLSLEQKSMHSRLQRLHEIHDSTRANPREPLTSAYPGLPDMDRFLKHFAVSSSVYGESVCSNHLAALFPNTPPKSSPPEPQQQVILYIIAGLPGSYKESLCDFLVEVNQECGKWEVYHPAQESEDLCVAHLQQFLSSLVARQNKPHLIPTRVLILTPGYTDVLDVVQAVVSHPDPRVQSKMFVGAVTACVNPLTSFLEHRLLFPKLLEQCSQGKPQENTAYMCASLCSMFGLTCLWRPGAVNNVVFTGLTAEQKHPLLKHVQHLIRSTNPSAAFILAEKGAVIRAEDMRLILSDSSFSQPQMIRARYLLYPGWWEGRFVSGCGSVSMSQHCVQFSRPLERMLFLQRCKALKSSLRGSPFTGNIYHIRGKVLFSADSDRLMDVSYDSVSGSVTVSPNQGFPPCPATTHTCYLVICGVGLTQEALKDWLRQCAKQVARYLEPLPAGYFYNGHQYVSFFGEKQYFHPHLGSWRAHCFLTYVCPVMDQFIEEYLQEANEEIERFNREVELHINADLFD</sequence>
<feature type="domain" description="DAAF9 pita-bread-like" evidence="4">
    <location>
        <begin position="200"/>
        <end position="309"/>
    </location>
</feature>
<feature type="domain" description="DAAF9 PH" evidence="6">
    <location>
        <begin position="518"/>
        <end position="717"/>
    </location>
</feature>
<dbReference type="AlphaFoldDB" id="A0AAD9DSH0"/>
<feature type="domain" description="DAAF9 pita-bread-like" evidence="4">
    <location>
        <begin position="431"/>
        <end position="494"/>
    </location>
</feature>
<evidence type="ECO:0000259" key="6">
    <source>
        <dbReference type="Pfam" id="PF26246"/>
    </source>
</evidence>
<dbReference type="InterPro" id="IPR056498">
    <property type="entry name" value="DAAF9_N"/>
</dbReference>
<evidence type="ECO:0000313" key="7">
    <source>
        <dbReference type="EMBL" id="KAK1791553.1"/>
    </source>
</evidence>
<dbReference type="EMBL" id="JAROKS010000020">
    <property type="protein sequence ID" value="KAK1791553.1"/>
    <property type="molecule type" value="Genomic_DNA"/>
</dbReference>
<keyword evidence="8" id="KW-1185">Reference proteome</keyword>
<protein>
    <submittedName>
        <fullName evidence="7">Uncharacterized protein</fullName>
    </submittedName>
</protein>
<evidence type="ECO:0000259" key="5">
    <source>
        <dbReference type="Pfam" id="PF25204"/>
    </source>
</evidence>
<feature type="non-terminal residue" evidence="7">
    <location>
        <position position="1"/>
    </location>
</feature>
<reference evidence="7" key="1">
    <citation type="submission" date="2023-03" db="EMBL/GenBank/DDBJ databases">
        <title>Electrophorus voltai genome.</title>
        <authorList>
            <person name="Bian C."/>
        </authorList>
    </citation>
    <scope>NUCLEOTIDE SEQUENCE</scope>
    <source>
        <strain evidence="7">CB-2022</strain>
        <tissue evidence="7">Muscle</tissue>
    </source>
</reference>
<evidence type="ECO:0000259" key="3">
    <source>
        <dbReference type="Pfam" id="PF23319"/>
    </source>
</evidence>
<evidence type="ECO:0000313" key="8">
    <source>
        <dbReference type="Proteomes" id="UP001239994"/>
    </source>
</evidence>
<evidence type="ECO:0000259" key="4">
    <source>
        <dbReference type="Pfam" id="PF25203"/>
    </source>
</evidence>
<evidence type="ECO:0000256" key="1">
    <source>
        <dbReference type="SAM" id="Coils"/>
    </source>
</evidence>
<dbReference type="InterPro" id="IPR058843">
    <property type="entry name" value="PH_DAAF9"/>
</dbReference>
<proteinExistence type="predicted"/>
<feature type="domain" description="DAAF9" evidence="5">
    <location>
        <begin position="903"/>
        <end position="978"/>
    </location>
</feature>
<dbReference type="Pfam" id="PF23281">
    <property type="entry name" value="DAAF9_N"/>
    <property type="match status" value="1"/>
</dbReference>
<feature type="coiled-coil region" evidence="1">
    <location>
        <begin position="1148"/>
        <end position="1175"/>
    </location>
</feature>
<dbReference type="InterPro" id="IPR057478">
    <property type="entry name" value="DAAF9_2"/>
</dbReference>
<organism evidence="7 8">
    <name type="scientific">Electrophorus voltai</name>
    <dbReference type="NCBI Taxonomy" id="2609070"/>
    <lineage>
        <taxon>Eukaryota</taxon>
        <taxon>Metazoa</taxon>
        <taxon>Chordata</taxon>
        <taxon>Craniata</taxon>
        <taxon>Vertebrata</taxon>
        <taxon>Euteleostomi</taxon>
        <taxon>Actinopterygii</taxon>
        <taxon>Neopterygii</taxon>
        <taxon>Teleostei</taxon>
        <taxon>Ostariophysi</taxon>
        <taxon>Gymnotiformes</taxon>
        <taxon>Gymnotoidei</taxon>
        <taxon>Gymnotidae</taxon>
        <taxon>Electrophorus</taxon>
    </lineage>
</organism>
<name>A0AAD9DSH0_9TELE</name>
<dbReference type="InterPro" id="IPR056414">
    <property type="entry name" value="DAAF9_CobW_C"/>
</dbReference>
<dbReference type="Pfam" id="PF25203">
    <property type="entry name" value="PB_DAAF9"/>
    <property type="match status" value="3"/>
</dbReference>
<feature type="domain" description="DAAF9 N-terminal" evidence="2">
    <location>
        <begin position="6"/>
        <end position="196"/>
    </location>
</feature>
<dbReference type="Proteomes" id="UP001239994">
    <property type="component" value="Unassembled WGS sequence"/>
</dbReference>
<dbReference type="InterPro" id="IPR040342">
    <property type="entry name" value="DNAAF9"/>
</dbReference>
<evidence type="ECO:0000259" key="2">
    <source>
        <dbReference type="Pfam" id="PF23281"/>
    </source>
</evidence>
<dbReference type="InterPro" id="IPR058844">
    <property type="entry name" value="PB_DAAF9"/>
</dbReference>
<dbReference type="Pfam" id="PF23319">
    <property type="entry name" value="CobW_C_DAAF9"/>
    <property type="match status" value="1"/>
</dbReference>
<feature type="domain" description="DAAF9" evidence="5">
    <location>
        <begin position="753"/>
        <end position="878"/>
    </location>
</feature>
<dbReference type="Pfam" id="PF25204">
    <property type="entry name" value="DAAF9_2"/>
    <property type="match status" value="2"/>
</dbReference>
<dbReference type="PANTHER" id="PTHR33664">
    <property type="entry name" value="RCG26366"/>
    <property type="match status" value="1"/>
</dbReference>
<feature type="domain" description="DAAF9 CobW C-like" evidence="3">
    <location>
        <begin position="993"/>
        <end position="1062"/>
    </location>
</feature>
<feature type="domain" description="DAAF9 pita-bread-like" evidence="4">
    <location>
        <begin position="324"/>
        <end position="395"/>
    </location>
</feature>
<keyword evidence="1" id="KW-0175">Coiled coil</keyword>